<dbReference type="EMBL" id="JANPWB010000009">
    <property type="protein sequence ID" value="KAJ1156783.1"/>
    <property type="molecule type" value="Genomic_DNA"/>
</dbReference>
<proteinExistence type="predicted"/>
<reference evidence="1" key="1">
    <citation type="journal article" date="2022" name="bioRxiv">
        <title>Sequencing and chromosome-scale assembly of the giantPleurodeles waltlgenome.</title>
        <authorList>
            <person name="Brown T."/>
            <person name="Elewa A."/>
            <person name="Iarovenko S."/>
            <person name="Subramanian E."/>
            <person name="Araus A.J."/>
            <person name="Petzold A."/>
            <person name="Susuki M."/>
            <person name="Suzuki K.-i.T."/>
            <person name="Hayashi T."/>
            <person name="Toyoda A."/>
            <person name="Oliveira C."/>
            <person name="Osipova E."/>
            <person name="Leigh N.D."/>
            <person name="Simon A."/>
            <person name="Yun M.H."/>
        </authorList>
    </citation>
    <scope>NUCLEOTIDE SEQUENCE</scope>
    <source>
        <strain evidence="1">20211129_DDA</strain>
        <tissue evidence="1">Liver</tissue>
    </source>
</reference>
<gene>
    <name evidence="1" type="ORF">NDU88_009500</name>
</gene>
<dbReference type="AlphaFoldDB" id="A0AAV7S169"/>
<accession>A0AAV7S169</accession>
<evidence type="ECO:0000313" key="2">
    <source>
        <dbReference type="Proteomes" id="UP001066276"/>
    </source>
</evidence>
<evidence type="ECO:0000313" key="1">
    <source>
        <dbReference type="EMBL" id="KAJ1156783.1"/>
    </source>
</evidence>
<keyword evidence="2" id="KW-1185">Reference proteome</keyword>
<sequence>MGDSNYNALKLELVSLFERNLVETKPSLLAKVLSNNKKALKKEYVQAHPKILEWVNANMANAMAQMDQLLAKSADPSLIKATHEDLRQQVVA</sequence>
<protein>
    <submittedName>
        <fullName evidence="1">Uncharacterized protein</fullName>
    </submittedName>
</protein>
<dbReference type="Proteomes" id="UP001066276">
    <property type="component" value="Chromosome 5"/>
</dbReference>
<name>A0AAV7S169_PLEWA</name>
<organism evidence="1 2">
    <name type="scientific">Pleurodeles waltl</name>
    <name type="common">Iberian ribbed newt</name>
    <dbReference type="NCBI Taxonomy" id="8319"/>
    <lineage>
        <taxon>Eukaryota</taxon>
        <taxon>Metazoa</taxon>
        <taxon>Chordata</taxon>
        <taxon>Craniata</taxon>
        <taxon>Vertebrata</taxon>
        <taxon>Euteleostomi</taxon>
        <taxon>Amphibia</taxon>
        <taxon>Batrachia</taxon>
        <taxon>Caudata</taxon>
        <taxon>Salamandroidea</taxon>
        <taxon>Salamandridae</taxon>
        <taxon>Pleurodelinae</taxon>
        <taxon>Pleurodeles</taxon>
    </lineage>
</organism>
<comment type="caution">
    <text evidence="1">The sequence shown here is derived from an EMBL/GenBank/DDBJ whole genome shotgun (WGS) entry which is preliminary data.</text>
</comment>